<evidence type="ECO:0000256" key="2">
    <source>
        <dbReference type="SAM" id="Phobius"/>
    </source>
</evidence>
<evidence type="ECO:0008006" key="7">
    <source>
        <dbReference type="Google" id="ProtNLM"/>
    </source>
</evidence>
<evidence type="ECO:0000313" key="6">
    <source>
        <dbReference type="Proteomes" id="UP001282288"/>
    </source>
</evidence>
<dbReference type="Proteomes" id="UP001282288">
    <property type="component" value="Unassembled WGS sequence"/>
</dbReference>
<keyword evidence="2" id="KW-0812">Transmembrane</keyword>
<dbReference type="GO" id="GO:0005975">
    <property type="term" value="P:carbohydrate metabolic process"/>
    <property type="evidence" value="ECO:0007669"/>
    <property type="project" value="UniProtKB-ARBA"/>
</dbReference>
<dbReference type="EMBL" id="JARAWP010000002">
    <property type="protein sequence ID" value="MDX3017077.1"/>
    <property type="molecule type" value="Genomic_DNA"/>
</dbReference>
<gene>
    <name evidence="3" type="ORF">PV399_15045</name>
    <name evidence="4" type="ORF">PV666_04170</name>
</gene>
<dbReference type="Proteomes" id="UP001272987">
    <property type="component" value="Unassembled WGS sequence"/>
</dbReference>
<comment type="caution">
    <text evidence="3">The sequence shown here is derived from an EMBL/GenBank/DDBJ whole genome shotgun (WGS) entry which is preliminary data.</text>
</comment>
<dbReference type="GeneID" id="69810003"/>
<dbReference type="EMBL" id="JARAWC010000009">
    <property type="protein sequence ID" value="MDX2961020.1"/>
    <property type="molecule type" value="Genomic_DNA"/>
</dbReference>
<keyword evidence="2" id="KW-0472">Membrane</keyword>
<evidence type="ECO:0000313" key="3">
    <source>
        <dbReference type="EMBL" id="MDX2961020.1"/>
    </source>
</evidence>
<name>A0AAP6BA77_9ACTN</name>
<dbReference type="InterPro" id="IPR013783">
    <property type="entry name" value="Ig-like_fold"/>
</dbReference>
<protein>
    <recommendedName>
        <fullName evidence="7">DUF11 domain-containing protein</fullName>
    </recommendedName>
</protein>
<dbReference type="AlphaFoldDB" id="A0AAP6BA77"/>
<feature type="compositionally biased region" description="Low complexity" evidence="1">
    <location>
        <begin position="38"/>
        <end position="70"/>
    </location>
</feature>
<keyword evidence="5" id="KW-1185">Reference proteome</keyword>
<sequence length="402" mass="40694">MLGRGVWVAAAAGVAVVSLAVGPVARAEGGSGSPSPSPSSSSSSEGPGTPSPSGTGTSSPAPSVSPSASARAEPHIDATTRMWPDLGTLWAGESFGIWAIAENLYDTTPQLALKLTLPEGVTYEGNMAGQTNGTCTPSGARVLTCLADDGNTKEVTAKIKVKVGAGLPPMTDLKFTAVADIGDTVDPNPSNNSIDSTVTVMEKADVGVEWSMTPSGPVAAGTEVKTVFTVTNHGPGVSRVGTVKFYPGFDYWPTSAPVYPPCWTDPGVIICDRAGDMAPGETFSYTFTWKFPKKAVGTTYRMRGELYGASRHDPVAANDQADAVFRIVKAGASAGPTPSASATPSSRPAPAPSAAGGGGNLASTGAGGLGPVLWGAVGAVVLGGALFAVVGTRVRRRALDER</sequence>
<reference evidence="3 5" key="1">
    <citation type="journal article" date="2023" name="Microb. Genom.">
        <title>Mesoterricola silvestris gen. nov., sp. nov., Mesoterricola sediminis sp. nov., Geothrix oryzae sp. nov., Geothrix edaphica sp. nov., Geothrix rubra sp. nov., and Geothrix limicola sp. nov., six novel members of Acidobacteriota isolated from soils.</title>
        <authorList>
            <person name="Weisberg A.J."/>
            <person name="Pearce E."/>
            <person name="Kramer C.G."/>
            <person name="Chang J.H."/>
            <person name="Clarke C.R."/>
        </authorList>
    </citation>
    <scope>NUCLEOTIDE SEQUENCE</scope>
    <source>
        <strain evidence="4 5">NB05-1H</strain>
        <strain evidence="3">NRRL_B-16521</strain>
    </source>
</reference>
<feature type="region of interest" description="Disordered" evidence="1">
    <location>
        <begin position="26"/>
        <end position="74"/>
    </location>
</feature>
<keyword evidence="2" id="KW-1133">Transmembrane helix</keyword>
<evidence type="ECO:0000256" key="1">
    <source>
        <dbReference type="SAM" id="MobiDB-lite"/>
    </source>
</evidence>
<evidence type="ECO:0000313" key="5">
    <source>
        <dbReference type="Proteomes" id="UP001272987"/>
    </source>
</evidence>
<feature type="region of interest" description="Disordered" evidence="1">
    <location>
        <begin position="335"/>
        <end position="357"/>
    </location>
</feature>
<feature type="transmembrane region" description="Helical" evidence="2">
    <location>
        <begin position="372"/>
        <end position="392"/>
    </location>
</feature>
<proteinExistence type="predicted"/>
<evidence type="ECO:0000313" key="4">
    <source>
        <dbReference type="EMBL" id="MDX3017077.1"/>
    </source>
</evidence>
<feature type="compositionally biased region" description="Low complexity" evidence="1">
    <location>
        <begin position="335"/>
        <end position="354"/>
    </location>
</feature>
<accession>A0AAP6BA77</accession>
<dbReference type="RefSeq" id="WP_141655586.1">
    <property type="nucleotide sequence ID" value="NZ_CP122560.1"/>
</dbReference>
<dbReference type="Gene3D" id="2.60.40.10">
    <property type="entry name" value="Immunoglobulins"/>
    <property type="match status" value="1"/>
</dbReference>
<organism evidence="3 6">
    <name type="scientific">Streptomyces acidiscabies</name>
    <dbReference type="NCBI Taxonomy" id="42234"/>
    <lineage>
        <taxon>Bacteria</taxon>
        <taxon>Bacillati</taxon>
        <taxon>Actinomycetota</taxon>
        <taxon>Actinomycetes</taxon>
        <taxon>Kitasatosporales</taxon>
        <taxon>Streptomycetaceae</taxon>
        <taxon>Streptomyces</taxon>
    </lineage>
</organism>